<organism evidence="1 2">
    <name type="scientific">Sphaerodactylus townsendi</name>
    <dbReference type="NCBI Taxonomy" id="933632"/>
    <lineage>
        <taxon>Eukaryota</taxon>
        <taxon>Metazoa</taxon>
        <taxon>Chordata</taxon>
        <taxon>Craniata</taxon>
        <taxon>Vertebrata</taxon>
        <taxon>Euteleostomi</taxon>
        <taxon>Lepidosauria</taxon>
        <taxon>Squamata</taxon>
        <taxon>Bifurcata</taxon>
        <taxon>Gekkota</taxon>
        <taxon>Sphaerodactylidae</taxon>
        <taxon>Sphaerodactylus</taxon>
    </lineage>
</organism>
<dbReference type="Proteomes" id="UP000827872">
    <property type="component" value="Linkage Group LG13"/>
</dbReference>
<proteinExistence type="predicted"/>
<protein>
    <submittedName>
        <fullName evidence="1">Uncharacterized protein</fullName>
    </submittedName>
</protein>
<dbReference type="EMBL" id="CM037626">
    <property type="protein sequence ID" value="KAH8011736.1"/>
    <property type="molecule type" value="Genomic_DNA"/>
</dbReference>
<comment type="caution">
    <text evidence="1">The sequence shown here is derived from an EMBL/GenBank/DDBJ whole genome shotgun (WGS) entry which is preliminary data.</text>
</comment>
<sequence length="67" mass="7252">MSSRLGRRKEAETGIADVPGVPATEGRRASRWALLGNQVKVGPSFACSPVRYDNLIPLIMKSIVSIQ</sequence>
<evidence type="ECO:0000313" key="2">
    <source>
        <dbReference type="Proteomes" id="UP000827872"/>
    </source>
</evidence>
<gene>
    <name evidence="1" type="ORF">K3G42_006444</name>
</gene>
<evidence type="ECO:0000313" key="1">
    <source>
        <dbReference type="EMBL" id="KAH8011736.1"/>
    </source>
</evidence>
<name>A0ACB8FWP4_9SAUR</name>
<keyword evidence="2" id="KW-1185">Reference proteome</keyword>
<reference evidence="1" key="1">
    <citation type="submission" date="2021-08" db="EMBL/GenBank/DDBJ databases">
        <title>The first chromosome-level gecko genome reveals the dynamic sex chromosomes of Neotropical dwarf geckos (Sphaerodactylidae: Sphaerodactylus).</title>
        <authorList>
            <person name="Pinto B.J."/>
            <person name="Keating S.E."/>
            <person name="Gamble T."/>
        </authorList>
    </citation>
    <scope>NUCLEOTIDE SEQUENCE</scope>
    <source>
        <strain evidence="1">TG3544</strain>
    </source>
</reference>
<accession>A0ACB8FWP4</accession>